<accession>A0A853F4N5</accession>
<feature type="transmembrane region" description="Helical" evidence="1">
    <location>
        <begin position="179"/>
        <end position="197"/>
    </location>
</feature>
<dbReference type="AlphaFoldDB" id="A0A853F4N5"/>
<keyword evidence="1" id="KW-0812">Transmembrane</keyword>
<name>A0A853F4N5_9GAMM</name>
<protein>
    <submittedName>
        <fullName evidence="2">Uncharacterized protein</fullName>
    </submittedName>
</protein>
<reference evidence="2 3" key="1">
    <citation type="submission" date="2020-05" db="EMBL/GenBank/DDBJ databases">
        <title>Horizontal transmission and recombination maintain forever young bacterial symbiont genomes.</title>
        <authorList>
            <person name="Russell S.L."/>
            <person name="Pepper-Tunick E."/>
            <person name="Svedberg J."/>
            <person name="Byrne A."/>
            <person name="Ruelas Castillo J."/>
            <person name="Vollmers C."/>
            <person name="Beinart R.A."/>
            <person name="Corbett-Detig R."/>
        </authorList>
    </citation>
    <scope>NUCLEOTIDE SEQUENCE [LARGE SCALE GENOMIC DNA]</scope>
    <source>
        <strain evidence="2">455</strain>
    </source>
</reference>
<comment type="caution">
    <text evidence="2">The sequence shown here is derived from an EMBL/GenBank/DDBJ whole genome shotgun (WGS) entry which is preliminary data.</text>
</comment>
<dbReference type="Proteomes" id="UP000568751">
    <property type="component" value="Unassembled WGS sequence"/>
</dbReference>
<evidence type="ECO:0000313" key="3">
    <source>
        <dbReference type="Proteomes" id="UP000568751"/>
    </source>
</evidence>
<proteinExistence type="predicted"/>
<dbReference type="EMBL" id="JACCHT010000002">
    <property type="protein sequence ID" value="NYT28458.1"/>
    <property type="molecule type" value="Genomic_DNA"/>
</dbReference>
<sequence>MMENINIIWFVCLTFACILFILCLVIPPKIIGRILPFFTAFWPNKNIQLDFQSIAYVALHRNVVNRVIHYSIFVDAFAWLLILNDLWSGFLFIALLLFVVQTFLIKEFKFAILANLILATILMVLLTLFDNHIQYLMLWTILSAALRVIGHFFEPLPPFLIDNSGQFAPMSIATLKKLGLFRVIALLPIGFLAEFLSGQPHRLFLVQINAITSKLYQCHAIMRWKNVVIRGIKSYKEGIKQESVFKDYCRFFKK</sequence>
<evidence type="ECO:0000256" key="1">
    <source>
        <dbReference type="SAM" id="Phobius"/>
    </source>
</evidence>
<keyword evidence="1" id="KW-1133">Transmembrane helix</keyword>
<gene>
    <name evidence="2" type="ORF">H0A76_11700</name>
</gene>
<evidence type="ECO:0000313" key="2">
    <source>
        <dbReference type="EMBL" id="NYT28458.1"/>
    </source>
</evidence>
<keyword evidence="1" id="KW-0472">Membrane</keyword>
<feature type="transmembrane region" description="Helical" evidence="1">
    <location>
        <begin position="110"/>
        <end position="129"/>
    </location>
</feature>
<feature type="transmembrane region" description="Helical" evidence="1">
    <location>
        <begin position="6"/>
        <end position="26"/>
    </location>
</feature>
<organism evidence="2 3">
    <name type="scientific">Candidatus Thiodubiliella endoseptemdiera</name>
    <dbReference type="NCBI Taxonomy" id="2738886"/>
    <lineage>
        <taxon>Bacteria</taxon>
        <taxon>Pseudomonadati</taxon>
        <taxon>Pseudomonadota</taxon>
        <taxon>Gammaproteobacteria</taxon>
        <taxon>Candidatus Pseudothioglobaceae</taxon>
        <taxon>Candidatus Thiodubiliella</taxon>
    </lineage>
</organism>
<feature type="transmembrane region" description="Helical" evidence="1">
    <location>
        <begin position="76"/>
        <end position="104"/>
    </location>
</feature>
<dbReference type="RefSeq" id="WP_369150531.1">
    <property type="nucleotide sequence ID" value="NZ_OZ156463.1"/>
</dbReference>